<dbReference type="Pfam" id="PF13424">
    <property type="entry name" value="TPR_12"/>
    <property type="match status" value="3"/>
</dbReference>
<dbReference type="PROSITE" id="PS50005">
    <property type="entry name" value="TPR"/>
    <property type="match status" value="2"/>
</dbReference>
<dbReference type="Pfam" id="PF13374">
    <property type="entry name" value="TPR_10"/>
    <property type="match status" value="1"/>
</dbReference>
<comment type="caution">
    <text evidence="3">The sequence shown here is derived from an EMBL/GenBank/DDBJ whole genome shotgun (WGS) entry which is preliminary data.</text>
</comment>
<evidence type="ECO:0000313" key="3">
    <source>
        <dbReference type="EMBL" id="RXH95777.1"/>
    </source>
</evidence>
<sequence>MGSIDIYLNLKYGAAILREENGLLADVDERKYGGESHYDSTSLLVPFPPTYNYKKQDFCTSPSTELGKENKLGKENTNPKMLPQVKICIILLLLFNFSVSGTADSFKDGMELTYSSGPELEVVNPQKIKAGRKLLISLDAMLDYHEPGPNPGHEPHKGGNAGGRGRADSFKDEMELTFSSGYEVVNQTLKVGRKLLVSLDAMLDYPEPGPDPVLSAFFTIASSSSSSARMPGLVSVKTPPDSAPIRITVPDPQPQRSEPAPVSKTPSPHTKKPPSPSPSRSKPSPARSKKPQPVSPDPILADASLDNPDLGPFLLKLARDTIASGEGPNKALEYAVRASKSFERCAVDGEPSLDLAMSLHVLAAIYCSLGRFEEAVPVLDRAIRVPEIGRGADHALAAFSGHMQLGDTYSMLGQVDRSIECYEEGLKIQIEALGDTDPRVGETCRYLAEAHVQAMQFDRAEELCKKTLEIHRAHSEPASLEESADRRLMALICEAKGDYESALEHLVLASMAMIANGLDNEVAAIDVSIGNIYMSLCRFDEAVFSYQKALTVLKASKGDNHPSVASVFVRLADLYHRTGKLRESKSYCENALRIYVKPVPGTTSEEISGGLTEISAIYESMDEPGEALKLLQKAMKLLEDKPGQQSTIAGIEARMGVMFCMLGRYEEARNSFESAVTKLRASGEKKSPFFGVVLNQMGLACVQLFKIDEAAELFEEARRILEQECGPCHQDTLGVYSNLAATYDAMGRVEDAIEILEYVLKLREEKLGIANPDFEDEKRRLSELLKEAGRTRDRKAKSLENLIDTNSTTKKTKKEGTKRWGGLSFKL</sequence>
<protein>
    <submittedName>
        <fullName evidence="3">Uncharacterized protein</fullName>
    </submittedName>
</protein>
<keyword evidence="1" id="KW-0802">TPR repeat</keyword>
<accession>A0A498JLN5</accession>
<feature type="region of interest" description="Disordered" evidence="2">
    <location>
        <begin position="145"/>
        <end position="168"/>
    </location>
</feature>
<feature type="repeat" description="TPR" evidence="1">
    <location>
        <begin position="523"/>
        <end position="556"/>
    </location>
</feature>
<reference evidence="3 4" key="1">
    <citation type="submission" date="2018-10" db="EMBL/GenBank/DDBJ databases">
        <title>A high-quality apple genome assembly.</title>
        <authorList>
            <person name="Hu J."/>
        </authorList>
    </citation>
    <scope>NUCLEOTIDE SEQUENCE [LARGE SCALE GENOMIC DNA]</scope>
    <source>
        <strain evidence="4">cv. HFTH1</strain>
        <tissue evidence="3">Young leaf</tissue>
    </source>
</reference>
<evidence type="ECO:0000256" key="1">
    <source>
        <dbReference type="PROSITE-ProRule" id="PRU00339"/>
    </source>
</evidence>
<name>A0A498JLN5_MALDO</name>
<dbReference type="PANTHER" id="PTHR46284:SF2">
    <property type="entry name" value="PROTEIN KINESIN LIGHT CHAIN-RELATED 1"/>
    <property type="match status" value="1"/>
</dbReference>
<dbReference type="AlphaFoldDB" id="A0A498JLN5"/>
<dbReference type="Gene3D" id="1.25.40.10">
    <property type="entry name" value="Tetratricopeptide repeat domain"/>
    <property type="match status" value="4"/>
</dbReference>
<evidence type="ECO:0000313" key="4">
    <source>
        <dbReference type="Proteomes" id="UP000290289"/>
    </source>
</evidence>
<feature type="region of interest" description="Disordered" evidence="2">
    <location>
        <begin position="228"/>
        <end position="305"/>
    </location>
</feature>
<dbReference type="Proteomes" id="UP000290289">
    <property type="component" value="Chromosome 6"/>
</dbReference>
<dbReference type="EMBL" id="RDQH01000332">
    <property type="protein sequence ID" value="RXH95777.1"/>
    <property type="molecule type" value="Genomic_DNA"/>
</dbReference>
<dbReference type="SMART" id="SM00028">
    <property type="entry name" value="TPR"/>
    <property type="match status" value="9"/>
</dbReference>
<dbReference type="FunFam" id="1.25.40.10:FF:001025">
    <property type="entry name" value="Protein KINESIN LIGHT CHAIN-RELATED 2"/>
    <property type="match status" value="1"/>
</dbReference>
<dbReference type="InterPro" id="IPR019734">
    <property type="entry name" value="TPR_rpt"/>
</dbReference>
<organism evidence="3 4">
    <name type="scientific">Malus domestica</name>
    <name type="common">Apple</name>
    <name type="synonym">Pyrus malus</name>
    <dbReference type="NCBI Taxonomy" id="3750"/>
    <lineage>
        <taxon>Eukaryota</taxon>
        <taxon>Viridiplantae</taxon>
        <taxon>Streptophyta</taxon>
        <taxon>Embryophyta</taxon>
        <taxon>Tracheophyta</taxon>
        <taxon>Spermatophyta</taxon>
        <taxon>Magnoliopsida</taxon>
        <taxon>eudicotyledons</taxon>
        <taxon>Gunneridae</taxon>
        <taxon>Pentapetalae</taxon>
        <taxon>rosids</taxon>
        <taxon>fabids</taxon>
        <taxon>Rosales</taxon>
        <taxon>Rosaceae</taxon>
        <taxon>Amygdaloideae</taxon>
        <taxon>Maleae</taxon>
        <taxon>Malus</taxon>
    </lineage>
</organism>
<feature type="region of interest" description="Disordered" evidence="2">
    <location>
        <begin position="807"/>
        <end position="827"/>
    </location>
</feature>
<proteinExistence type="predicted"/>
<feature type="repeat" description="TPR" evidence="1">
    <location>
        <begin position="733"/>
        <end position="766"/>
    </location>
</feature>
<dbReference type="PANTHER" id="PTHR46284">
    <property type="entry name" value="PROTEIN KINESIN LIGHT CHAIN-RELATED 3"/>
    <property type="match status" value="1"/>
</dbReference>
<dbReference type="InterPro" id="IPR011990">
    <property type="entry name" value="TPR-like_helical_dom_sf"/>
</dbReference>
<dbReference type="STRING" id="3750.A0A498JLN5"/>
<evidence type="ECO:0000256" key="2">
    <source>
        <dbReference type="SAM" id="MobiDB-lite"/>
    </source>
</evidence>
<dbReference type="SUPFAM" id="SSF48452">
    <property type="entry name" value="TPR-like"/>
    <property type="match status" value="3"/>
</dbReference>
<gene>
    <name evidence="3" type="ORF">DVH24_008277</name>
</gene>
<keyword evidence="4" id="KW-1185">Reference proteome</keyword>